<dbReference type="Proteomes" id="UP000649573">
    <property type="component" value="Unassembled WGS sequence"/>
</dbReference>
<keyword evidence="8" id="KW-1185">Reference proteome</keyword>
<keyword evidence="3" id="KW-0237">DNA synthesis</keyword>
<evidence type="ECO:0000256" key="3">
    <source>
        <dbReference type="ARBA" id="ARBA00022634"/>
    </source>
</evidence>
<comment type="catalytic activity">
    <reaction evidence="5">
        <text>a 2'-deoxyribonucleoside 5'-diphosphate + [thioredoxin]-disulfide + H2O = a ribonucleoside 5'-diphosphate + [thioredoxin]-dithiol</text>
        <dbReference type="Rhea" id="RHEA:23252"/>
        <dbReference type="Rhea" id="RHEA-COMP:10698"/>
        <dbReference type="Rhea" id="RHEA-COMP:10700"/>
        <dbReference type="ChEBI" id="CHEBI:15377"/>
        <dbReference type="ChEBI" id="CHEBI:29950"/>
        <dbReference type="ChEBI" id="CHEBI:50058"/>
        <dbReference type="ChEBI" id="CHEBI:57930"/>
        <dbReference type="ChEBI" id="CHEBI:73316"/>
        <dbReference type="EC" id="1.17.4.1"/>
    </reaction>
</comment>
<evidence type="ECO:0000256" key="5">
    <source>
        <dbReference type="ARBA" id="ARBA00047754"/>
    </source>
</evidence>
<evidence type="ECO:0000256" key="2">
    <source>
        <dbReference type="ARBA" id="ARBA00012274"/>
    </source>
</evidence>
<sequence length="141" mass="15462">MPRSRDGHTTSFTIGGGEFYVTGNARDDGSLGEVFAKFAKEGSTLAGLMDAISILTSIGLQYGVPLAVLVEKLTNTRYEPMGMTDDPEIPQASSVMDYVFRRLALDFMTFEDRRKLGIFTPDEQARMLTEDETGVPGVPAW</sequence>
<evidence type="ECO:0000256" key="1">
    <source>
        <dbReference type="ARBA" id="ARBA00007405"/>
    </source>
</evidence>
<dbReference type="Pfam" id="PF12637">
    <property type="entry name" value="TSCPD"/>
    <property type="match status" value="1"/>
</dbReference>
<proteinExistence type="inferred from homology"/>
<comment type="caution">
    <text evidence="7">The sequence shown here is derived from an EMBL/GenBank/DDBJ whole genome shotgun (WGS) entry which is preliminary data.</text>
</comment>
<organism evidence="7 8">
    <name type="scientific">Lentzea flava</name>
    <dbReference type="NCBI Taxonomy" id="103732"/>
    <lineage>
        <taxon>Bacteria</taxon>
        <taxon>Bacillati</taxon>
        <taxon>Actinomycetota</taxon>
        <taxon>Actinomycetes</taxon>
        <taxon>Pseudonocardiales</taxon>
        <taxon>Pseudonocardiaceae</taxon>
        <taxon>Lentzea</taxon>
    </lineage>
</organism>
<accession>A0ABQ2UPU2</accession>
<feature type="domain" description="TSCPD" evidence="6">
    <location>
        <begin position="3"/>
        <end position="105"/>
    </location>
</feature>
<reference evidence="8" key="1">
    <citation type="journal article" date="2019" name="Int. J. Syst. Evol. Microbiol.">
        <title>The Global Catalogue of Microorganisms (GCM) 10K type strain sequencing project: providing services to taxonomists for standard genome sequencing and annotation.</title>
        <authorList>
            <consortium name="The Broad Institute Genomics Platform"/>
            <consortium name="The Broad Institute Genome Sequencing Center for Infectious Disease"/>
            <person name="Wu L."/>
            <person name="Ma J."/>
        </authorList>
    </citation>
    <scope>NUCLEOTIDE SEQUENCE [LARGE SCALE GENOMIC DNA]</scope>
    <source>
        <strain evidence="8">JCM 3296</strain>
    </source>
</reference>
<evidence type="ECO:0000256" key="4">
    <source>
        <dbReference type="ARBA" id="ARBA00022741"/>
    </source>
</evidence>
<dbReference type="EC" id="1.17.4.1" evidence="2"/>
<dbReference type="EMBL" id="BMRE01000018">
    <property type="protein sequence ID" value="GGU45569.1"/>
    <property type="molecule type" value="Genomic_DNA"/>
</dbReference>
<dbReference type="InterPro" id="IPR024434">
    <property type="entry name" value="TSCPD_dom"/>
</dbReference>
<comment type="similarity">
    <text evidence="1">Belongs to the ribonucleoside diphosphate reductase class-2 family.</text>
</comment>
<protein>
    <recommendedName>
        <fullName evidence="2">ribonucleoside-diphosphate reductase</fullName>
        <ecNumber evidence="2">1.17.4.1</ecNumber>
    </recommendedName>
</protein>
<gene>
    <name evidence="7" type="ORF">GCM10010178_42500</name>
</gene>
<evidence type="ECO:0000313" key="8">
    <source>
        <dbReference type="Proteomes" id="UP000649573"/>
    </source>
</evidence>
<name>A0ABQ2UPU2_9PSEU</name>
<dbReference type="RefSeq" id="WP_189255447.1">
    <property type="nucleotide sequence ID" value="NZ_BMRE01000018.1"/>
</dbReference>
<evidence type="ECO:0000259" key="6">
    <source>
        <dbReference type="Pfam" id="PF12637"/>
    </source>
</evidence>
<keyword evidence="4" id="KW-0547">Nucleotide-binding</keyword>
<evidence type="ECO:0000313" key="7">
    <source>
        <dbReference type="EMBL" id="GGU45569.1"/>
    </source>
</evidence>